<organism evidence="4 5">
    <name type="scientific">Trypanosoma rangeli SC58</name>
    <dbReference type="NCBI Taxonomy" id="429131"/>
    <lineage>
        <taxon>Eukaryota</taxon>
        <taxon>Discoba</taxon>
        <taxon>Euglenozoa</taxon>
        <taxon>Kinetoplastea</taxon>
        <taxon>Metakinetoplastina</taxon>
        <taxon>Trypanosomatida</taxon>
        <taxon>Trypanosomatidae</taxon>
        <taxon>Trypanosoma</taxon>
        <taxon>Herpetosoma</taxon>
    </lineage>
</organism>
<sequence length="335" mass="36236">MKIMRAVTLKAFGGTDMMQVSEVPEVSVSRPRDVLIRVMAAGVNRADVSQRQGHYPPPKGSSEIMGLEVAGLVEKVGEQVRRFKEGDRVMALLTGGGYAEMAVAQEGCVMKIPDGHTFVEAAAIPEAFLTAWQALKLHGNLQKGQNVLVHAAGGGVGTAVMQLTQKYFEATAIATCSTAKVNFCREFAKYVVDRSPDEAGKCFAPKVRDAVGKNAIDLVIDPVVGGTYLAEDGEVLAKDGKVILLAFMGGSNITVNIVPFFAKRAQLIFSKLRDQSEEFKEALVQSFEAEVLPYMARREIVSLVQGTYTLEDASKAHAFIEQDGTRGKIVLIPRQ</sequence>
<dbReference type="SUPFAM" id="SSF51735">
    <property type="entry name" value="NAD(P)-binding Rossmann-fold domains"/>
    <property type="match status" value="1"/>
</dbReference>
<dbReference type="InterPro" id="IPR013154">
    <property type="entry name" value="ADH-like_N"/>
</dbReference>
<evidence type="ECO:0000313" key="4">
    <source>
        <dbReference type="EMBL" id="ESL08514.1"/>
    </source>
</evidence>
<evidence type="ECO:0000259" key="3">
    <source>
        <dbReference type="SMART" id="SM00829"/>
    </source>
</evidence>
<dbReference type="PANTHER" id="PTHR48106">
    <property type="entry name" value="QUINONE OXIDOREDUCTASE PIG3-RELATED"/>
    <property type="match status" value="1"/>
</dbReference>
<accession>A0A061J0R0</accession>
<evidence type="ECO:0000313" key="5">
    <source>
        <dbReference type="Proteomes" id="UP000031737"/>
    </source>
</evidence>
<dbReference type="Gene3D" id="3.90.180.10">
    <property type="entry name" value="Medium-chain alcohol dehydrogenases, catalytic domain"/>
    <property type="match status" value="1"/>
</dbReference>
<evidence type="ECO:0000256" key="2">
    <source>
        <dbReference type="ARBA" id="ARBA00023002"/>
    </source>
</evidence>
<keyword evidence="5" id="KW-1185">Reference proteome</keyword>
<dbReference type="Pfam" id="PF08240">
    <property type="entry name" value="ADH_N"/>
    <property type="match status" value="1"/>
</dbReference>
<name>A0A061J0R0_TRYRA</name>
<dbReference type="InterPro" id="IPR011032">
    <property type="entry name" value="GroES-like_sf"/>
</dbReference>
<dbReference type="GO" id="GO:0016651">
    <property type="term" value="F:oxidoreductase activity, acting on NAD(P)H"/>
    <property type="evidence" value="ECO:0007669"/>
    <property type="project" value="TreeGrafter"/>
</dbReference>
<gene>
    <name evidence="4" type="ORF">TRSC58_03783</name>
</gene>
<dbReference type="Gene3D" id="3.40.50.720">
    <property type="entry name" value="NAD(P)-binding Rossmann-like Domain"/>
    <property type="match status" value="1"/>
</dbReference>
<dbReference type="Pfam" id="PF13602">
    <property type="entry name" value="ADH_zinc_N_2"/>
    <property type="match status" value="1"/>
</dbReference>
<dbReference type="VEuPathDB" id="TriTrypDB:TRSC58_03783"/>
<keyword evidence="2" id="KW-0560">Oxidoreductase</keyword>
<dbReference type="OrthoDB" id="3509362at2759"/>
<feature type="domain" description="Enoyl reductase (ER)" evidence="3">
    <location>
        <begin position="13"/>
        <end position="331"/>
    </location>
</feature>
<dbReference type="InterPro" id="IPR020843">
    <property type="entry name" value="ER"/>
</dbReference>
<dbReference type="NCBIfam" id="TIGR02824">
    <property type="entry name" value="quinone_pig3"/>
    <property type="match status" value="1"/>
</dbReference>
<dbReference type="EMBL" id="AUPL01003783">
    <property type="protein sequence ID" value="ESL08514.1"/>
    <property type="molecule type" value="Genomic_DNA"/>
</dbReference>
<dbReference type="Proteomes" id="UP000031737">
    <property type="component" value="Unassembled WGS sequence"/>
</dbReference>
<dbReference type="SMART" id="SM00829">
    <property type="entry name" value="PKS_ER"/>
    <property type="match status" value="1"/>
</dbReference>
<dbReference type="PANTHER" id="PTHR48106:SF18">
    <property type="entry name" value="QUINONE OXIDOREDUCTASE PIG3"/>
    <property type="match status" value="1"/>
</dbReference>
<reference evidence="4 5" key="1">
    <citation type="submission" date="2013-07" db="EMBL/GenBank/DDBJ databases">
        <authorList>
            <person name="Stoco P.H."/>
            <person name="Wagner G."/>
            <person name="Gerber A."/>
            <person name="Zaha A."/>
            <person name="Thompson C."/>
            <person name="Bartholomeu D.C."/>
            <person name="Luckemeyer D.D."/>
            <person name="Bahia D."/>
            <person name="Loreto E."/>
            <person name="Prestes E.B."/>
            <person name="Lima F.M."/>
            <person name="Rodrigues-Luiz G."/>
            <person name="Vallejo G.A."/>
            <person name="Filho J.F."/>
            <person name="Monteiro K.M."/>
            <person name="Tyler K.M."/>
            <person name="de Almeida L.G."/>
            <person name="Ortiz M.F."/>
            <person name="Siervo M.A."/>
            <person name="de Moraes M.H."/>
            <person name="Cunha O.L."/>
            <person name="Mendonca-Neto R."/>
            <person name="Silva R."/>
            <person name="Teixeira S.M."/>
            <person name="Murta S.M."/>
            <person name="Sincero T.C."/>
            <person name="Mendes T.A."/>
            <person name="Urmenyi T.P."/>
            <person name="Silva V.G."/>
            <person name="da Rocha W.D."/>
            <person name="Andersson B."/>
            <person name="Romanha A.J."/>
            <person name="Steindel M."/>
            <person name="de Vasconcelos A.T."/>
            <person name="Grisard E.C."/>
        </authorList>
    </citation>
    <scope>NUCLEOTIDE SEQUENCE [LARGE SCALE GENOMIC DNA]</scope>
    <source>
        <strain evidence="4 5">SC58</strain>
    </source>
</reference>
<comment type="caution">
    <text evidence="4">The sequence shown here is derived from an EMBL/GenBank/DDBJ whole genome shotgun (WGS) entry which is preliminary data.</text>
</comment>
<evidence type="ECO:0000256" key="1">
    <source>
        <dbReference type="ARBA" id="ARBA00022857"/>
    </source>
</evidence>
<protein>
    <submittedName>
        <fullName evidence="4">Oxidoreductase</fullName>
    </submittedName>
</protein>
<dbReference type="GO" id="GO:0070402">
    <property type="term" value="F:NADPH binding"/>
    <property type="evidence" value="ECO:0007669"/>
    <property type="project" value="TreeGrafter"/>
</dbReference>
<dbReference type="SUPFAM" id="SSF50129">
    <property type="entry name" value="GroES-like"/>
    <property type="match status" value="1"/>
</dbReference>
<proteinExistence type="predicted"/>
<dbReference type="AlphaFoldDB" id="A0A061J0R0"/>
<dbReference type="CDD" id="cd05276">
    <property type="entry name" value="p53_inducible_oxidoreductase"/>
    <property type="match status" value="1"/>
</dbReference>
<dbReference type="InterPro" id="IPR014189">
    <property type="entry name" value="Quinone_OxRdtase_PIG3"/>
</dbReference>
<dbReference type="InterPro" id="IPR036291">
    <property type="entry name" value="NAD(P)-bd_dom_sf"/>
</dbReference>
<keyword evidence="1" id="KW-0521">NADP</keyword>